<sequence>MKNSVSVAFIGFGEVGRTFATGFRMTPGVSLAAYDILLDDPVRGEPLRQAAGPLDVTLREAAAGAAAGADIVFSAVTASDVMTVAEEAAGYIRAGQFFVDVNSASPNTKKAAAALIEAKGGRYVEAAVMAPVRAPGLAVPILAGGPHAAAAADLLNPLGMAITPVATEFGRASAMKLCRSIMIKGIEALIVDASRAAAAFDVEAEVYGSLGETFPSIDWRALAGMMAERVATHGIRRAAEMREAADMIAELGLDPELSRAVANAQQRGARPK</sequence>
<comment type="caution">
    <text evidence="5">The sequence shown here is derived from an EMBL/GenBank/DDBJ whole genome shotgun (WGS) entry which is preliminary data.</text>
</comment>
<keyword evidence="6" id="KW-1185">Reference proteome</keyword>
<organism evidence="5 6">
    <name type="scientific">Phreatobacter oligotrophus</name>
    <dbReference type="NCBI Taxonomy" id="1122261"/>
    <lineage>
        <taxon>Bacteria</taxon>
        <taxon>Pseudomonadati</taxon>
        <taxon>Pseudomonadota</taxon>
        <taxon>Alphaproteobacteria</taxon>
        <taxon>Hyphomicrobiales</taxon>
        <taxon>Phreatobacteraceae</taxon>
        <taxon>Phreatobacter</taxon>
    </lineage>
</organism>
<dbReference type="Pfam" id="PF09130">
    <property type="entry name" value="DUF1932"/>
    <property type="match status" value="1"/>
</dbReference>
<evidence type="ECO:0000259" key="3">
    <source>
        <dbReference type="Pfam" id="PF03446"/>
    </source>
</evidence>
<keyword evidence="1" id="KW-0560">Oxidoreductase</keyword>
<dbReference type="GO" id="GO:0016491">
    <property type="term" value="F:oxidoreductase activity"/>
    <property type="evidence" value="ECO:0007669"/>
    <property type="project" value="UniProtKB-KW"/>
</dbReference>
<feature type="active site" evidence="2">
    <location>
        <position position="176"/>
    </location>
</feature>
<dbReference type="RefSeq" id="WP_108173871.1">
    <property type="nucleotide sequence ID" value="NZ_PZZL01000001.1"/>
</dbReference>
<dbReference type="InterPro" id="IPR015815">
    <property type="entry name" value="HIBADH-related"/>
</dbReference>
<gene>
    <name evidence="5" type="ORF">C8P69_10156</name>
</gene>
<evidence type="ECO:0000313" key="6">
    <source>
        <dbReference type="Proteomes" id="UP000241808"/>
    </source>
</evidence>
<dbReference type="Proteomes" id="UP000241808">
    <property type="component" value="Unassembled WGS sequence"/>
</dbReference>
<protein>
    <submittedName>
        <fullName evidence="5">3-hydroxyisobutyrate dehydrogenase-like beta-hydroxyacid dehydrogenase</fullName>
    </submittedName>
</protein>
<evidence type="ECO:0000256" key="2">
    <source>
        <dbReference type="PIRSR" id="PIRSR000103-1"/>
    </source>
</evidence>
<dbReference type="GO" id="GO:0050661">
    <property type="term" value="F:NADP binding"/>
    <property type="evidence" value="ECO:0007669"/>
    <property type="project" value="InterPro"/>
</dbReference>
<evidence type="ECO:0000259" key="4">
    <source>
        <dbReference type="Pfam" id="PF09130"/>
    </source>
</evidence>
<dbReference type="InterPro" id="IPR013328">
    <property type="entry name" value="6PGD_dom2"/>
</dbReference>
<dbReference type="AlphaFoldDB" id="A0A2T4ZHC9"/>
<dbReference type="EMBL" id="PZZL01000001">
    <property type="protein sequence ID" value="PTM61389.1"/>
    <property type="molecule type" value="Genomic_DNA"/>
</dbReference>
<evidence type="ECO:0000313" key="5">
    <source>
        <dbReference type="EMBL" id="PTM61389.1"/>
    </source>
</evidence>
<dbReference type="InterPro" id="IPR008927">
    <property type="entry name" value="6-PGluconate_DH-like_C_sf"/>
</dbReference>
<dbReference type="InterPro" id="IPR006115">
    <property type="entry name" value="6PGDH_NADP-bd"/>
</dbReference>
<dbReference type="Gene3D" id="3.40.50.720">
    <property type="entry name" value="NAD(P)-binding Rossmann-like Domain"/>
    <property type="match status" value="1"/>
</dbReference>
<dbReference type="OrthoDB" id="4333at2"/>
<dbReference type="InterPro" id="IPR036291">
    <property type="entry name" value="NAD(P)-bd_dom_sf"/>
</dbReference>
<reference evidence="5 6" key="1">
    <citation type="submission" date="2018-04" db="EMBL/GenBank/DDBJ databases">
        <title>Genomic Encyclopedia of Archaeal and Bacterial Type Strains, Phase II (KMG-II): from individual species to whole genera.</title>
        <authorList>
            <person name="Goeker M."/>
        </authorList>
    </citation>
    <scope>NUCLEOTIDE SEQUENCE [LARGE SCALE GENOMIC DNA]</scope>
    <source>
        <strain evidence="5 6">DSM 25521</strain>
    </source>
</reference>
<evidence type="ECO:0000256" key="1">
    <source>
        <dbReference type="ARBA" id="ARBA00023002"/>
    </source>
</evidence>
<proteinExistence type="predicted"/>
<dbReference type="InterPro" id="IPR015814">
    <property type="entry name" value="Pgluconate_DH_NAD-bd_C"/>
</dbReference>
<dbReference type="SUPFAM" id="SSF48179">
    <property type="entry name" value="6-phosphogluconate dehydrogenase C-terminal domain-like"/>
    <property type="match status" value="1"/>
</dbReference>
<accession>A0A2T4ZHC9</accession>
<feature type="domain" description="6-phosphogluconate dehydrogenase NADP-binding" evidence="3">
    <location>
        <begin position="7"/>
        <end position="149"/>
    </location>
</feature>
<dbReference type="PIRSF" id="PIRSF000103">
    <property type="entry name" value="HIBADH"/>
    <property type="match status" value="1"/>
</dbReference>
<dbReference type="SUPFAM" id="SSF51735">
    <property type="entry name" value="NAD(P)-binding Rossmann-fold domains"/>
    <property type="match status" value="1"/>
</dbReference>
<feature type="domain" description="Phosphogluconate dehydrogenase NAD-binding putative C-terminal" evidence="4">
    <location>
        <begin position="197"/>
        <end position="267"/>
    </location>
</feature>
<dbReference type="Pfam" id="PF03446">
    <property type="entry name" value="NAD_binding_2"/>
    <property type="match status" value="1"/>
</dbReference>
<name>A0A2T4ZHC9_9HYPH</name>
<dbReference type="Gene3D" id="1.10.1040.10">
    <property type="entry name" value="N-(1-d-carboxylethyl)-l-norvaline Dehydrogenase, domain 2"/>
    <property type="match status" value="1"/>
</dbReference>